<organism evidence="7 8">
    <name type="scientific">Enterocloster hominis</name>
    <name type="common">ex Hitch et al. 2024</name>
    <dbReference type="NCBI Taxonomy" id="1917870"/>
    <lineage>
        <taxon>Bacteria</taxon>
        <taxon>Bacillati</taxon>
        <taxon>Bacillota</taxon>
        <taxon>Clostridia</taxon>
        <taxon>Lachnospirales</taxon>
        <taxon>Lachnospiraceae</taxon>
        <taxon>Enterocloster</taxon>
    </lineage>
</organism>
<keyword evidence="4" id="KW-0012">Acyltransferase</keyword>
<name>A0ABV1DCQ0_9FIRM</name>
<evidence type="ECO:0000256" key="2">
    <source>
        <dbReference type="ARBA" id="ARBA00012705"/>
    </source>
</evidence>
<dbReference type="Gene3D" id="3.40.47.10">
    <property type="match status" value="1"/>
</dbReference>
<dbReference type="EC" id="2.3.1.9" evidence="2"/>
<dbReference type="SUPFAM" id="SSF53901">
    <property type="entry name" value="Thiolase-like"/>
    <property type="match status" value="2"/>
</dbReference>
<dbReference type="Pfam" id="PF02803">
    <property type="entry name" value="Thiolase_C"/>
    <property type="match status" value="1"/>
</dbReference>
<dbReference type="InterPro" id="IPR020617">
    <property type="entry name" value="Thiolase_C"/>
</dbReference>
<dbReference type="PANTHER" id="PTHR18919:SF107">
    <property type="entry name" value="ACETYL-COA ACETYLTRANSFERASE, CYTOSOLIC"/>
    <property type="match status" value="1"/>
</dbReference>
<feature type="domain" description="Thiolase C-terminal" evidence="6">
    <location>
        <begin position="52"/>
        <end position="173"/>
    </location>
</feature>
<comment type="similarity">
    <text evidence="1">Belongs to the thiolase-like superfamily. Thiolase family.</text>
</comment>
<evidence type="ECO:0000256" key="3">
    <source>
        <dbReference type="ARBA" id="ARBA00022679"/>
    </source>
</evidence>
<dbReference type="PROSITE" id="PS00737">
    <property type="entry name" value="THIOLASE_2"/>
    <property type="match status" value="1"/>
</dbReference>
<keyword evidence="8" id="KW-1185">Reference proteome</keyword>
<sequence>IRPRMSQKLLDKLPPVLKDGRYLNAANACTMNDGAAFLLLCSGRYLKDHGLTPRCRLTGALSTGADPLMSPVSAVESIRQLLEQTHTSMDDIGCVECNEAFAAIDVLFQRAYPDKCSRYNMFGGALAYGHPYGASGAIIFLHLMKAMELTESRKGICSVAAAGGIGTAVLLER</sequence>
<evidence type="ECO:0000256" key="5">
    <source>
        <dbReference type="ARBA" id="ARBA00030755"/>
    </source>
</evidence>
<dbReference type="InterPro" id="IPR016039">
    <property type="entry name" value="Thiolase-like"/>
</dbReference>
<feature type="non-terminal residue" evidence="7">
    <location>
        <position position="1"/>
    </location>
</feature>
<evidence type="ECO:0000259" key="6">
    <source>
        <dbReference type="Pfam" id="PF02803"/>
    </source>
</evidence>
<protein>
    <recommendedName>
        <fullName evidence="2">acetyl-CoA C-acetyltransferase</fullName>
        <ecNumber evidence="2">2.3.1.9</ecNumber>
    </recommendedName>
    <alternativeName>
        <fullName evidence="5">Acetoacetyl-CoA thiolase</fullName>
    </alternativeName>
</protein>
<dbReference type="EMBL" id="JBBMFM010000155">
    <property type="protein sequence ID" value="MEQ2428162.1"/>
    <property type="molecule type" value="Genomic_DNA"/>
</dbReference>
<accession>A0ABV1DCQ0</accession>
<keyword evidence="3" id="KW-0808">Transferase</keyword>
<evidence type="ECO:0000313" key="7">
    <source>
        <dbReference type="EMBL" id="MEQ2428162.1"/>
    </source>
</evidence>
<evidence type="ECO:0000256" key="4">
    <source>
        <dbReference type="ARBA" id="ARBA00023315"/>
    </source>
</evidence>
<evidence type="ECO:0000313" key="8">
    <source>
        <dbReference type="Proteomes" id="UP001454086"/>
    </source>
</evidence>
<evidence type="ECO:0000256" key="1">
    <source>
        <dbReference type="ARBA" id="ARBA00010982"/>
    </source>
</evidence>
<dbReference type="PANTHER" id="PTHR18919">
    <property type="entry name" value="ACETYL-COA C-ACYLTRANSFERASE"/>
    <property type="match status" value="1"/>
</dbReference>
<dbReference type="Proteomes" id="UP001454086">
    <property type="component" value="Unassembled WGS sequence"/>
</dbReference>
<comment type="caution">
    <text evidence="7">The sequence shown here is derived from an EMBL/GenBank/DDBJ whole genome shotgun (WGS) entry which is preliminary data.</text>
</comment>
<proteinExistence type="inferred from homology"/>
<reference evidence="7 8" key="1">
    <citation type="submission" date="2024-03" db="EMBL/GenBank/DDBJ databases">
        <title>Human intestinal bacterial collection.</title>
        <authorList>
            <person name="Pauvert C."/>
            <person name="Hitch T.C.A."/>
            <person name="Clavel T."/>
        </authorList>
    </citation>
    <scope>NUCLEOTIDE SEQUENCE [LARGE SCALE GENOMIC DNA]</scope>
    <source>
        <strain evidence="7 8">CLA-SR-H021</strain>
    </source>
</reference>
<dbReference type="InterPro" id="IPR020613">
    <property type="entry name" value="Thiolase_CS"/>
</dbReference>
<gene>
    <name evidence="7" type="ORF">WMQ36_24685</name>
</gene>